<dbReference type="PANTHER" id="PTHR43798:SF33">
    <property type="entry name" value="HYDROLASE, PUTATIVE (AFU_ORTHOLOGUE AFUA_2G14860)-RELATED"/>
    <property type="match status" value="1"/>
</dbReference>
<dbReference type="InterPro" id="IPR050266">
    <property type="entry name" value="AB_hydrolase_sf"/>
</dbReference>
<dbReference type="Gene3D" id="3.40.50.1820">
    <property type="entry name" value="alpha/beta hydrolase"/>
    <property type="match status" value="1"/>
</dbReference>
<feature type="chain" id="PRO_5015485455" description="AB hydrolase-1 domain-containing protein" evidence="1">
    <location>
        <begin position="25"/>
        <end position="343"/>
    </location>
</feature>
<evidence type="ECO:0000259" key="2">
    <source>
        <dbReference type="Pfam" id="PF00561"/>
    </source>
</evidence>
<dbReference type="GO" id="GO:0047372">
    <property type="term" value="F:monoacylglycerol lipase activity"/>
    <property type="evidence" value="ECO:0007669"/>
    <property type="project" value="TreeGrafter"/>
</dbReference>
<name>A0A2S4KNJ1_9HYPO</name>
<dbReference type="PANTHER" id="PTHR43798">
    <property type="entry name" value="MONOACYLGLYCEROL LIPASE"/>
    <property type="match status" value="1"/>
</dbReference>
<dbReference type="InterPro" id="IPR000073">
    <property type="entry name" value="AB_hydrolase_1"/>
</dbReference>
<sequence>MKFSLLSGLATALLSAGLAAAGAATGTINNGPFPNELNGSNFTYPWPVKAFQFTSQLQPLQMAFMDVKPTCNPNNKTAVVLHGKNFCGPTWETTIRALIDKGYRVVAPDQVGFCKSSKPAAYQFSLNQFAWNTRGLLNALGVGNVTVIGHSMGAMMATRFGLQYPESIDEMVLVNPVGLEDYVQKGVPYVSIDDTAVTEAASTYGSIRGYEQAVYYVGDWKPAYDTWVNMLVNIYYGSKRDAYVKIQAQIVDMVLTSPVAHYFGDLKPRTLLVIGEKDKTAIGAQWSPPAVANALGRFDLLGPLVASQIPNCTLYRFANLGHAPQISDPDAFHRVLLDWLDTR</sequence>
<reference evidence="3 4" key="1">
    <citation type="submission" date="2018-01" db="EMBL/GenBank/DDBJ databases">
        <title>Harnessing the power of phylogenomics to disentangle the directionality and signatures of interkingdom host jumping in the parasitic fungal genus Tolypocladium.</title>
        <authorList>
            <person name="Quandt C.A."/>
            <person name="Patterson W."/>
            <person name="Spatafora J.W."/>
        </authorList>
    </citation>
    <scope>NUCLEOTIDE SEQUENCE [LARGE SCALE GENOMIC DNA]</scope>
    <source>
        <strain evidence="3 4">NRBC 100945</strain>
    </source>
</reference>
<evidence type="ECO:0000313" key="3">
    <source>
        <dbReference type="EMBL" id="POR31767.1"/>
    </source>
</evidence>
<feature type="domain" description="AB hydrolase-1" evidence="2">
    <location>
        <begin position="79"/>
        <end position="280"/>
    </location>
</feature>
<dbReference type="GO" id="GO:0046464">
    <property type="term" value="P:acylglycerol catabolic process"/>
    <property type="evidence" value="ECO:0007669"/>
    <property type="project" value="TreeGrafter"/>
</dbReference>
<evidence type="ECO:0000256" key="1">
    <source>
        <dbReference type="SAM" id="SignalP"/>
    </source>
</evidence>
<dbReference type="EMBL" id="PKSG01000992">
    <property type="protein sequence ID" value="POR31767.1"/>
    <property type="molecule type" value="Genomic_DNA"/>
</dbReference>
<dbReference type="SUPFAM" id="SSF53474">
    <property type="entry name" value="alpha/beta-Hydrolases"/>
    <property type="match status" value="1"/>
</dbReference>
<dbReference type="GO" id="GO:0016020">
    <property type="term" value="C:membrane"/>
    <property type="evidence" value="ECO:0007669"/>
    <property type="project" value="TreeGrafter"/>
</dbReference>
<dbReference type="PRINTS" id="PR00111">
    <property type="entry name" value="ABHYDROLASE"/>
</dbReference>
<gene>
    <name evidence="3" type="ORF">TPAR_08009</name>
</gene>
<organism evidence="3 4">
    <name type="scientific">Tolypocladium paradoxum</name>
    <dbReference type="NCBI Taxonomy" id="94208"/>
    <lineage>
        <taxon>Eukaryota</taxon>
        <taxon>Fungi</taxon>
        <taxon>Dikarya</taxon>
        <taxon>Ascomycota</taxon>
        <taxon>Pezizomycotina</taxon>
        <taxon>Sordariomycetes</taxon>
        <taxon>Hypocreomycetidae</taxon>
        <taxon>Hypocreales</taxon>
        <taxon>Ophiocordycipitaceae</taxon>
        <taxon>Tolypocladium</taxon>
    </lineage>
</organism>
<proteinExistence type="predicted"/>
<dbReference type="InterPro" id="IPR029058">
    <property type="entry name" value="AB_hydrolase_fold"/>
</dbReference>
<evidence type="ECO:0000313" key="4">
    <source>
        <dbReference type="Proteomes" id="UP000237481"/>
    </source>
</evidence>
<keyword evidence="1" id="KW-0732">Signal</keyword>
<keyword evidence="4" id="KW-1185">Reference proteome</keyword>
<feature type="signal peptide" evidence="1">
    <location>
        <begin position="1"/>
        <end position="24"/>
    </location>
</feature>
<dbReference type="OrthoDB" id="10249433at2759"/>
<dbReference type="Proteomes" id="UP000237481">
    <property type="component" value="Unassembled WGS sequence"/>
</dbReference>
<protein>
    <recommendedName>
        <fullName evidence="2">AB hydrolase-1 domain-containing protein</fullName>
    </recommendedName>
</protein>
<dbReference type="AlphaFoldDB" id="A0A2S4KNJ1"/>
<comment type="caution">
    <text evidence="3">The sequence shown here is derived from an EMBL/GenBank/DDBJ whole genome shotgun (WGS) entry which is preliminary data.</text>
</comment>
<dbReference type="STRING" id="94208.A0A2S4KNJ1"/>
<dbReference type="Pfam" id="PF00561">
    <property type="entry name" value="Abhydrolase_1"/>
    <property type="match status" value="1"/>
</dbReference>
<accession>A0A2S4KNJ1</accession>